<gene>
    <name evidence="2" type="ORF">BDP27DRAFT_1423679</name>
</gene>
<evidence type="ECO:0000256" key="1">
    <source>
        <dbReference type="SAM" id="Phobius"/>
    </source>
</evidence>
<reference evidence="2" key="1">
    <citation type="submission" date="2020-11" db="EMBL/GenBank/DDBJ databases">
        <authorList>
            <consortium name="DOE Joint Genome Institute"/>
            <person name="Ahrendt S."/>
            <person name="Riley R."/>
            <person name="Andreopoulos W."/>
            <person name="Labutti K."/>
            <person name="Pangilinan J."/>
            <person name="Ruiz-Duenas F.J."/>
            <person name="Barrasa J.M."/>
            <person name="Sanchez-Garcia M."/>
            <person name="Camarero S."/>
            <person name="Miyauchi S."/>
            <person name="Serrano A."/>
            <person name="Linde D."/>
            <person name="Babiker R."/>
            <person name="Drula E."/>
            <person name="Ayuso-Fernandez I."/>
            <person name="Pacheco R."/>
            <person name="Padilla G."/>
            <person name="Ferreira P."/>
            <person name="Barriuso J."/>
            <person name="Kellner H."/>
            <person name="Castanera R."/>
            <person name="Alfaro M."/>
            <person name="Ramirez L."/>
            <person name="Pisabarro A.G."/>
            <person name="Kuo A."/>
            <person name="Tritt A."/>
            <person name="Lipzen A."/>
            <person name="He G."/>
            <person name="Yan M."/>
            <person name="Ng V."/>
            <person name="Cullen D."/>
            <person name="Martin F."/>
            <person name="Rosso M.-N."/>
            <person name="Henrissat B."/>
            <person name="Hibbett D."/>
            <person name="Martinez A.T."/>
            <person name="Grigoriev I.V."/>
        </authorList>
    </citation>
    <scope>NUCLEOTIDE SEQUENCE</scope>
    <source>
        <strain evidence="2">AH 40177</strain>
    </source>
</reference>
<proteinExistence type="predicted"/>
<keyword evidence="1" id="KW-0472">Membrane</keyword>
<organism evidence="2 3">
    <name type="scientific">Rhodocollybia butyracea</name>
    <dbReference type="NCBI Taxonomy" id="206335"/>
    <lineage>
        <taxon>Eukaryota</taxon>
        <taxon>Fungi</taxon>
        <taxon>Dikarya</taxon>
        <taxon>Basidiomycota</taxon>
        <taxon>Agaricomycotina</taxon>
        <taxon>Agaricomycetes</taxon>
        <taxon>Agaricomycetidae</taxon>
        <taxon>Agaricales</taxon>
        <taxon>Marasmiineae</taxon>
        <taxon>Omphalotaceae</taxon>
        <taxon>Rhodocollybia</taxon>
    </lineage>
</organism>
<feature type="transmembrane region" description="Helical" evidence="1">
    <location>
        <begin position="20"/>
        <end position="40"/>
    </location>
</feature>
<sequence length="119" mass="13191">MQYIPWPPFPRVETAMKNAWLADVGPAFHSTLAIALFVTLPMLPIFRKSKTGAADPPDLLAHNSWGSTCSEWRRCKQPEVGSDLNSITYFARDKAPFPAATSAPEFARLFSFGKTLAFT</sequence>
<dbReference type="EMBL" id="JADNRY010000084">
    <property type="protein sequence ID" value="KAF9066650.1"/>
    <property type="molecule type" value="Genomic_DNA"/>
</dbReference>
<evidence type="ECO:0000313" key="2">
    <source>
        <dbReference type="EMBL" id="KAF9066650.1"/>
    </source>
</evidence>
<comment type="caution">
    <text evidence="2">The sequence shown here is derived from an EMBL/GenBank/DDBJ whole genome shotgun (WGS) entry which is preliminary data.</text>
</comment>
<dbReference type="AlphaFoldDB" id="A0A9P5PRH5"/>
<accession>A0A9P5PRH5</accession>
<dbReference type="Proteomes" id="UP000772434">
    <property type="component" value="Unassembled WGS sequence"/>
</dbReference>
<keyword evidence="1" id="KW-1133">Transmembrane helix</keyword>
<keyword evidence="3" id="KW-1185">Reference proteome</keyword>
<evidence type="ECO:0000313" key="3">
    <source>
        <dbReference type="Proteomes" id="UP000772434"/>
    </source>
</evidence>
<name>A0A9P5PRH5_9AGAR</name>
<protein>
    <submittedName>
        <fullName evidence="2">Uncharacterized protein</fullName>
    </submittedName>
</protein>
<keyword evidence="1" id="KW-0812">Transmembrane</keyword>